<keyword evidence="2" id="KW-0472">Membrane</keyword>
<accession>A0A218ZI86</accession>
<feature type="region of interest" description="Disordered" evidence="1">
    <location>
        <begin position="197"/>
        <end position="361"/>
    </location>
</feature>
<dbReference type="Proteomes" id="UP000242519">
    <property type="component" value="Unassembled WGS sequence"/>
</dbReference>
<evidence type="ECO:0000313" key="3">
    <source>
        <dbReference type="EMBL" id="OWP07544.1"/>
    </source>
</evidence>
<feature type="compositionally biased region" description="Basic and acidic residues" evidence="1">
    <location>
        <begin position="205"/>
        <end position="218"/>
    </location>
</feature>
<keyword evidence="2" id="KW-1133">Transmembrane helix</keyword>
<feature type="compositionally biased region" description="Polar residues" evidence="1">
    <location>
        <begin position="9"/>
        <end position="34"/>
    </location>
</feature>
<dbReference type="EMBL" id="MZNU01000003">
    <property type="protein sequence ID" value="OWP07544.1"/>
    <property type="molecule type" value="Genomic_DNA"/>
</dbReference>
<dbReference type="AlphaFoldDB" id="A0A218ZI86"/>
<protein>
    <submittedName>
        <fullName evidence="3">Uncharacterized protein</fullName>
    </submittedName>
</protein>
<evidence type="ECO:0000256" key="2">
    <source>
        <dbReference type="SAM" id="Phobius"/>
    </source>
</evidence>
<organism evidence="3 4">
    <name type="scientific">Diplocarpon coronariae</name>
    <dbReference type="NCBI Taxonomy" id="2795749"/>
    <lineage>
        <taxon>Eukaryota</taxon>
        <taxon>Fungi</taxon>
        <taxon>Dikarya</taxon>
        <taxon>Ascomycota</taxon>
        <taxon>Pezizomycotina</taxon>
        <taxon>Leotiomycetes</taxon>
        <taxon>Helotiales</taxon>
        <taxon>Drepanopezizaceae</taxon>
        <taxon>Diplocarpon</taxon>
    </lineage>
</organism>
<feature type="transmembrane region" description="Helical" evidence="2">
    <location>
        <begin position="71"/>
        <end position="94"/>
    </location>
</feature>
<sequence>MIPPDGSYASGTASQSTPPTLPQQASTSPTTTFTPYQLSTLSPAASSSKAAVLASLEDTPLTSSASVSPSIIASIILGGLMILSLLILLSYMVIQLRAARQKHDKEHEEYDVGSNGKGGPSPPPTGDGSSQRGGFGFVPGEPQFDKGEPGPPGAMGAATATRSNGAVGFERNRKRASWSNELYPLDLLRPAMLAESSPPQANMEMRSDHPTESEEHGHGHGYGHGYDHGYDESYAEEDKSPHRWPLEGQRQQGHRHRDSDLSLSGVRAERENILIGIGSRQESAGQTPTPNPGMRRTSLPGSPNSAHELRRPPPATAPMVGSEHSTSTSASTRDPAPARLGERSSSRPGQRLPFNDQSRPF</sequence>
<name>A0A218ZI86_9HELO</name>
<dbReference type="InParanoid" id="A0A218ZI86"/>
<keyword evidence="2" id="KW-0812">Transmembrane</keyword>
<proteinExistence type="predicted"/>
<evidence type="ECO:0000313" key="4">
    <source>
        <dbReference type="Proteomes" id="UP000242519"/>
    </source>
</evidence>
<keyword evidence="4" id="KW-1185">Reference proteome</keyword>
<feature type="compositionally biased region" description="Polar residues" evidence="1">
    <location>
        <begin position="323"/>
        <end position="332"/>
    </location>
</feature>
<gene>
    <name evidence="3" type="ORF">B2J93_8996</name>
</gene>
<reference evidence="3 4" key="1">
    <citation type="submission" date="2017-04" db="EMBL/GenBank/DDBJ databases">
        <title>Draft genome sequence of Marssonina coronaria NL1: causal agent of apple blotch.</title>
        <authorList>
            <person name="Cheng Q."/>
        </authorList>
    </citation>
    <scope>NUCLEOTIDE SEQUENCE [LARGE SCALE GENOMIC DNA]</scope>
    <source>
        <strain evidence="3 4">NL1</strain>
    </source>
</reference>
<feature type="region of interest" description="Disordered" evidence="1">
    <location>
        <begin position="1"/>
        <end position="34"/>
    </location>
</feature>
<comment type="caution">
    <text evidence="3">The sequence shown here is derived from an EMBL/GenBank/DDBJ whole genome shotgun (WGS) entry which is preliminary data.</text>
</comment>
<evidence type="ECO:0000256" key="1">
    <source>
        <dbReference type="SAM" id="MobiDB-lite"/>
    </source>
</evidence>
<feature type="compositionally biased region" description="Basic and acidic residues" evidence="1">
    <location>
        <begin position="225"/>
        <end position="245"/>
    </location>
</feature>
<feature type="region of interest" description="Disordered" evidence="1">
    <location>
        <begin position="105"/>
        <end position="168"/>
    </location>
</feature>